<organism evidence="3 4">
    <name type="scientific">Paracoccus litorisediminis</name>
    <dbReference type="NCBI Taxonomy" id="2006130"/>
    <lineage>
        <taxon>Bacteria</taxon>
        <taxon>Pseudomonadati</taxon>
        <taxon>Pseudomonadota</taxon>
        <taxon>Alphaproteobacteria</taxon>
        <taxon>Rhodobacterales</taxon>
        <taxon>Paracoccaceae</taxon>
        <taxon>Paracoccus</taxon>
    </lineage>
</organism>
<reference evidence="3 4" key="1">
    <citation type="submission" date="2019-11" db="EMBL/GenBank/DDBJ databases">
        <authorList>
            <person name="Dong K."/>
        </authorList>
    </citation>
    <scope>NUCLEOTIDE SEQUENCE [LARGE SCALE GENOMIC DNA]</scope>
    <source>
        <strain evidence="3 4">NBRC 112902</strain>
    </source>
</reference>
<proteinExistence type="inferred from homology"/>
<accession>A0A844HH93</accession>
<evidence type="ECO:0000313" key="3">
    <source>
        <dbReference type="EMBL" id="MTH59403.1"/>
    </source>
</evidence>
<dbReference type="EMBL" id="WMIG01000003">
    <property type="protein sequence ID" value="MTH59403.1"/>
    <property type="molecule type" value="Genomic_DNA"/>
</dbReference>
<gene>
    <name evidence="3" type="ORF">GL300_09275</name>
</gene>
<evidence type="ECO:0000313" key="4">
    <source>
        <dbReference type="Proteomes" id="UP000449846"/>
    </source>
</evidence>
<evidence type="ECO:0000256" key="1">
    <source>
        <dbReference type="ARBA" id="ARBA00004418"/>
    </source>
</evidence>
<dbReference type="PANTHER" id="PTHR43649:SF11">
    <property type="entry name" value="ABC TRANSPORTER SUBSTRATE-BINDING PROTEIN YESO-RELATED"/>
    <property type="match status" value="1"/>
</dbReference>
<protein>
    <submittedName>
        <fullName evidence="3">Extracellular solute-binding protein</fullName>
    </submittedName>
</protein>
<dbReference type="OrthoDB" id="5897001at2"/>
<dbReference type="Pfam" id="PF01547">
    <property type="entry name" value="SBP_bac_1"/>
    <property type="match status" value="1"/>
</dbReference>
<dbReference type="SUPFAM" id="SSF53850">
    <property type="entry name" value="Periplasmic binding protein-like II"/>
    <property type="match status" value="1"/>
</dbReference>
<evidence type="ECO:0000256" key="2">
    <source>
        <dbReference type="ARBA" id="ARBA00008520"/>
    </source>
</evidence>
<keyword evidence="4" id="KW-1185">Reference proteome</keyword>
<dbReference type="InterPro" id="IPR050490">
    <property type="entry name" value="Bact_solute-bd_prot1"/>
</dbReference>
<dbReference type="AlphaFoldDB" id="A0A844HH93"/>
<comment type="caution">
    <text evidence="3">The sequence shown here is derived from an EMBL/GenBank/DDBJ whole genome shotgun (WGS) entry which is preliminary data.</text>
</comment>
<comment type="subcellular location">
    <subcellularLocation>
        <location evidence="1">Periplasm</location>
    </subcellularLocation>
</comment>
<dbReference type="InterPro" id="IPR006059">
    <property type="entry name" value="SBP"/>
</dbReference>
<name>A0A844HH93_9RHOB</name>
<dbReference type="InterPro" id="IPR006311">
    <property type="entry name" value="TAT_signal"/>
</dbReference>
<dbReference type="Proteomes" id="UP000449846">
    <property type="component" value="Unassembled WGS sequence"/>
</dbReference>
<comment type="similarity">
    <text evidence="2">Belongs to the bacterial solute-binding protein 1 family.</text>
</comment>
<dbReference type="Gene3D" id="3.40.190.10">
    <property type="entry name" value="Periplasmic binding protein-like II"/>
    <property type="match status" value="2"/>
</dbReference>
<sequence>MRRTIAPARMRSGNNPSRFKIGHDMINRRAFLNSGLACALAATTMPLLGRAARASGSDMRLFWFGSPGRAERTLAVAKLFEAANPGTTVLGEVGGNDYWSKLTTMLAGGNAPDIFQLEPGRFADYAGRGAMLPLDDYLGKTIRTDRLLPGALELGTVKGKVAGMPLSNNAFALLYDTVAFQQAGLTPPGRDTTWDDFARLCTDMTKAIGKKGVWAVGNAARYSYAFEAFLLQRGKKLYREDGQIGFDAKDATDWYGYWESLAKKGGCVPADVQAQDKIQIDSNPMSRGNAVMAIAFSNMLVGYQALQKNPVGITTLPVAEKGGASGLFYRAGLHFGIAKNSPDPERAARFLDFFVNDLAAGQILGVERGVPINLDVRAAIAPALDETQKRSFDYVEGIADVVGPFPAQVPVGASELEDRVYRTVADRMAFGQITPTEAGEELVSQANAILKG</sequence>
<dbReference type="GO" id="GO:0042597">
    <property type="term" value="C:periplasmic space"/>
    <property type="evidence" value="ECO:0007669"/>
    <property type="project" value="UniProtKB-SubCell"/>
</dbReference>
<dbReference type="PROSITE" id="PS51318">
    <property type="entry name" value="TAT"/>
    <property type="match status" value="1"/>
</dbReference>
<dbReference type="PANTHER" id="PTHR43649">
    <property type="entry name" value="ARABINOSE-BINDING PROTEIN-RELATED"/>
    <property type="match status" value="1"/>
</dbReference>